<feature type="non-terminal residue" evidence="1">
    <location>
        <position position="1"/>
    </location>
</feature>
<dbReference type="EMBL" id="SNRY01008077">
    <property type="protein sequence ID" value="KAA6309184.1"/>
    <property type="molecule type" value="Genomic_DNA"/>
</dbReference>
<name>A0A5J4PKT7_9ZZZZ</name>
<comment type="caution">
    <text evidence="1">The sequence shown here is derived from an EMBL/GenBank/DDBJ whole genome shotgun (WGS) entry which is preliminary data.</text>
</comment>
<organism evidence="1">
    <name type="scientific">termite gut metagenome</name>
    <dbReference type="NCBI Taxonomy" id="433724"/>
    <lineage>
        <taxon>unclassified sequences</taxon>
        <taxon>metagenomes</taxon>
        <taxon>organismal metagenomes</taxon>
    </lineage>
</organism>
<protein>
    <submittedName>
        <fullName evidence="1">Uncharacterized protein</fullName>
    </submittedName>
</protein>
<dbReference type="AlphaFoldDB" id="A0A5J4PKT7"/>
<gene>
    <name evidence="1" type="ORF">EZS27_039272</name>
</gene>
<feature type="non-terminal residue" evidence="1">
    <location>
        <position position="303"/>
    </location>
</feature>
<proteinExistence type="predicted"/>
<accession>A0A5J4PKT7</accession>
<reference evidence="1" key="1">
    <citation type="submission" date="2019-03" db="EMBL/GenBank/DDBJ databases">
        <title>Single cell metagenomics reveals metabolic interactions within the superorganism composed of flagellate Streblomastix strix and complex community of Bacteroidetes bacteria on its surface.</title>
        <authorList>
            <person name="Treitli S.C."/>
            <person name="Kolisko M."/>
            <person name="Husnik F."/>
            <person name="Keeling P."/>
            <person name="Hampl V."/>
        </authorList>
    </citation>
    <scope>NUCLEOTIDE SEQUENCE</scope>
    <source>
        <strain evidence="1">STM</strain>
    </source>
</reference>
<sequence>LLDTLINRRFLCKFAPFLFAINLFMESSIKKIDELILKQYDSDSESYLNKLAYLIEEIEEIEEKVSYNNYLFNTENEKYTQRLIAICFMRILANYNAKHLEKVRHQIFKLIQNALPDICLLLSITDKTETYQQESILIDFIKKLEKEYNEKLYFNGEISTLNSFQQTYRRTVNSKKSIVLQIFIGNLANKPVLDKIFCKINEYIDAKDEDKYKIYSSVNEILEQEIEDAKTIGTEYAVKFISNPFSQIKEALLKDIEKSPFFIPVYLKLNKTEKKYPLKAGIRSSFNLEIFKEGKGYAQNTYV</sequence>
<evidence type="ECO:0000313" key="1">
    <source>
        <dbReference type="EMBL" id="KAA6309184.1"/>
    </source>
</evidence>